<dbReference type="InterPro" id="IPR050583">
    <property type="entry name" value="Mycobacterial_A85_antigen"/>
</dbReference>
<keyword evidence="2" id="KW-1185">Reference proteome</keyword>
<dbReference type="PANTHER" id="PTHR48098:SF6">
    <property type="entry name" value="FERRI-BACILLIBACTIN ESTERASE BESA"/>
    <property type="match status" value="1"/>
</dbReference>
<gene>
    <name evidence="1" type="ORF">H8R27_14630</name>
</gene>
<proteinExistence type="predicted"/>
<dbReference type="Pfam" id="PF00756">
    <property type="entry name" value="Esterase"/>
    <property type="match status" value="1"/>
</dbReference>
<accession>A0ABR7J231</accession>
<sequence length="283" mass="33192">MKINIFILVIISLFISCKSNKAIVETESQYFTDSMYSKSLLEYRKHNIYLPKGFNSKKNYPIVYATDGFTINENSFLKKSLDSLIENNLIKPIIFIESHCNTKIADSTSSTFADGRKVKLNFRNFEYVNNDSDTQELKHLSNRFKNHMFYFENELLISIEKKLYQKKLKKDRFFYGYSNGAGFGMELLNRNTELIGTYLCFSTFGGGIKTNTWKKEIKYPSLYMIYGSKEPDFLKEESQIMKKMYLDSNSFAEIRSFEGGHDYKIWNQELIKLLTKLFSINNK</sequence>
<comment type="caution">
    <text evidence="1">The sequence shown here is derived from an EMBL/GenBank/DDBJ whole genome shotgun (WGS) entry which is preliminary data.</text>
</comment>
<dbReference type="PANTHER" id="PTHR48098">
    <property type="entry name" value="ENTEROCHELIN ESTERASE-RELATED"/>
    <property type="match status" value="1"/>
</dbReference>
<protein>
    <submittedName>
        <fullName evidence="1">Esterase</fullName>
    </submittedName>
</protein>
<dbReference type="Proteomes" id="UP000605990">
    <property type="component" value="Unassembled WGS sequence"/>
</dbReference>
<evidence type="ECO:0000313" key="1">
    <source>
        <dbReference type="EMBL" id="MBC5836124.1"/>
    </source>
</evidence>
<dbReference type="InterPro" id="IPR029058">
    <property type="entry name" value="AB_hydrolase_fold"/>
</dbReference>
<name>A0ABR7J231_9FLAO</name>
<dbReference type="EMBL" id="JACRUN010000011">
    <property type="protein sequence ID" value="MBC5836124.1"/>
    <property type="molecule type" value="Genomic_DNA"/>
</dbReference>
<dbReference type="InterPro" id="IPR000801">
    <property type="entry name" value="Esterase-like"/>
</dbReference>
<dbReference type="PROSITE" id="PS51257">
    <property type="entry name" value="PROKAR_LIPOPROTEIN"/>
    <property type="match status" value="1"/>
</dbReference>
<organism evidence="1 2">
    <name type="scientific">Flavobacterium bernardetii</name>
    <dbReference type="NCBI Taxonomy" id="2813823"/>
    <lineage>
        <taxon>Bacteria</taxon>
        <taxon>Pseudomonadati</taxon>
        <taxon>Bacteroidota</taxon>
        <taxon>Flavobacteriia</taxon>
        <taxon>Flavobacteriales</taxon>
        <taxon>Flavobacteriaceae</taxon>
        <taxon>Flavobacterium</taxon>
    </lineage>
</organism>
<evidence type="ECO:0000313" key="2">
    <source>
        <dbReference type="Proteomes" id="UP000605990"/>
    </source>
</evidence>
<dbReference type="RefSeq" id="WP_166131277.1">
    <property type="nucleotide sequence ID" value="NZ_JAANOQ010000010.1"/>
</dbReference>
<dbReference type="SUPFAM" id="SSF53474">
    <property type="entry name" value="alpha/beta-Hydrolases"/>
    <property type="match status" value="1"/>
</dbReference>
<dbReference type="Gene3D" id="3.40.50.1820">
    <property type="entry name" value="alpha/beta hydrolase"/>
    <property type="match status" value="1"/>
</dbReference>
<reference evidence="1 2" key="1">
    <citation type="submission" date="2020-08" db="EMBL/GenBank/DDBJ databases">
        <title>Description of novel Flavobacterium F-408 isolate.</title>
        <authorList>
            <person name="Saticioglu I.B."/>
            <person name="Duman M."/>
            <person name="Altun S."/>
        </authorList>
    </citation>
    <scope>NUCLEOTIDE SEQUENCE [LARGE SCALE GENOMIC DNA]</scope>
    <source>
        <strain evidence="1 2">F-408</strain>
    </source>
</reference>